<name>A0A811U8H6_CERCA</name>
<organism evidence="1 2">
    <name type="scientific">Ceratitis capitata</name>
    <name type="common">Mediterranean fruit fly</name>
    <name type="synonym">Tephritis capitata</name>
    <dbReference type="NCBI Taxonomy" id="7213"/>
    <lineage>
        <taxon>Eukaryota</taxon>
        <taxon>Metazoa</taxon>
        <taxon>Ecdysozoa</taxon>
        <taxon>Arthropoda</taxon>
        <taxon>Hexapoda</taxon>
        <taxon>Insecta</taxon>
        <taxon>Pterygota</taxon>
        <taxon>Neoptera</taxon>
        <taxon>Endopterygota</taxon>
        <taxon>Diptera</taxon>
        <taxon>Brachycera</taxon>
        <taxon>Muscomorpha</taxon>
        <taxon>Tephritoidea</taxon>
        <taxon>Tephritidae</taxon>
        <taxon>Ceratitis</taxon>
        <taxon>Ceratitis</taxon>
    </lineage>
</organism>
<keyword evidence="2" id="KW-1185">Reference proteome</keyword>
<protein>
    <submittedName>
        <fullName evidence="1">(Mediterranean fruit fly) hypothetical protein</fullName>
    </submittedName>
</protein>
<dbReference type="Proteomes" id="UP000606786">
    <property type="component" value="Unassembled WGS sequence"/>
</dbReference>
<dbReference type="EMBL" id="CAJHJT010000001">
    <property type="protein sequence ID" value="CAD6995131.1"/>
    <property type="molecule type" value="Genomic_DNA"/>
</dbReference>
<reference evidence="1" key="1">
    <citation type="submission" date="2020-11" db="EMBL/GenBank/DDBJ databases">
        <authorList>
            <person name="Whitehead M."/>
        </authorList>
    </citation>
    <scope>NUCLEOTIDE SEQUENCE</scope>
    <source>
        <strain evidence="1">EGII</strain>
    </source>
</reference>
<accession>A0A811U8H6</accession>
<dbReference type="AlphaFoldDB" id="A0A811U8H6"/>
<dbReference type="PROSITE" id="PS00290">
    <property type="entry name" value="IG_MHC"/>
    <property type="match status" value="1"/>
</dbReference>
<sequence length="108" mass="12563">MKKHVYTCSVYHINVFIPCLSARPQHPVRSSIYFIYLPFRDVKTLVKCTQLNMKATNEQQLQPPPIRETYLRHTYIRKNMDKCTGSGAEACSAHDHLYVDLHGKLIEN</sequence>
<dbReference type="InterPro" id="IPR003006">
    <property type="entry name" value="Ig/MHC_CS"/>
</dbReference>
<gene>
    <name evidence="1" type="ORF">CCAP1982_LOCUS3853</name>
</gene>
<evidence type="ECO:0000313" key="2">
    <source>
        <dbReference type="Proteomes" id="UP000606786"/>
    </source>
</evidence>
<evidence type="ECO:0000313" key="1">
    <source>
        <dbReference type="EMBL" id="CAD6995131.1"/>
    </source>
</evidence>
<comment type="caution">
    <text evidence="1">The sequence shown here is derived from an EMBL/GenBank/DDBJ whole genome shotgun (WGS) entry which is preliminary data.</text>
</comment>
<proteinExistence type="predicted"/>